<proteinExistence type="predicted"/>
<evidence type="ECO:0000313" key="2">
    <source>
        <dbReference type="Proteomes" id="UP000224336"/>
    </source>
</evidence>
<protein>
    <submittedName>
        <fullName evidence="1">Uncharacterized protein</fullName>
    </submittedName>
</protein>
<dbReference type="EMBL" id="KU521356">
    <property type="protein sequence ID" value="ANM44819.1"/>
    <property type="molecule type" value="Genomic_DNA"/>
</dbReference>
<gene>
    <name evidence="1" type="ORF">KTN4_061</name>
</gene>
<name>A0A192Y4I9_9CAUD</name>
<organism evidence="1 2">
    <name type="scientific">Pseudomonas phage KTN4</name>
    <dbReference type="NCBI Taxonomy" id="1862701"/>
    <lineage>
        <taxon>Viruses</taxon>
        <taxon>Duplodnaviria</taxon>
        <taxon>Heunggongvirae</taxon>
        <taxon>Uroviricota</taxon>
        <taxon>Caudoviricetes</taxon>
        <taxon>Chimalliviridae</taxon>
        <taxon>Phikzvirus</taxon>
        <taxon>Phikzvirus phiKZ</taxon>
    </lineage>
</organism>
<accession>A0A192Y4I9</accession>
<evidence type="ECO:0000313" key="1">
    <source>
        <dbReference type="EMBL" id="ANM44819.1"/>
    </source>
</evidence>
<reference evidence="1 2" key="1">
    <citation type="journal article" date="2016" name="Sci. Rep.">
        <title>A proposed integrated approach for the preclinical evaluation of phage therapy in Pseudomonas infections.</title>
        <authorList>
            <person name="Danis-Wlodarczyk K."/>
            <person name="Vandenheuvel D."/>
            <person name="Jang H.B."/>
            <person name="Briers Y."/>
            <person name="Olszak T."/>
            <person name="Arabski M."/>
            <person name="Wasik S."/>
            <person name="Drabik M."/>
            <person name="Higgins G."/>
            <person name="Tyrrell J."/>
            <person name="Harvey B.J."/>
            <person name="Noben J.P."/>
            <person name="Lavigne R."/>
            <person name="Drulis-Kawa Z."/>
        </authorList>
    </citation>
    <scope>NUCLEOTIDE SEQUENCE [LARGE SCALE GENOMIC DNA]</scope>
</reference>
<sequence length="129" mass="14525">MNISNDKDTSMCIRMEVRSFVQDQHSDIWKSIKNSIGAEYALTIVLAAASERASGSTSNDVIELINQMLGYRDICDINLTTYLYNCSNRVVLPSAGNIQLNRVIYDTEKPEDLYVTITHTTTSFFTKSD</sequence>
<dbReference type="Proteomes" id="UP000224336">
    <property type="component" value="Segment"/>
</dbReference>